<dbReference type="Pfam" id="PF06588">
    <property type="entry name" value="Muskelin_N"/>
    <property type="match status" value="1"/>
</dbReference>
<dbReference type="SUPFAM" id="SSF117281">
    <property type="entry name" value="Kelch motif"/>
    <property type="match status" value="2"/>
</dbReference>
<evidence type="ECO:0000313" key="5">
    <source>
        <dbReference type="EMBL" id="KAJ6633032.1"/>
    </source>
</evidence>
<evidence type="ECO:0000256" key="1">
    <source>
        <dbReference type="ARBA" id="ARBA00022441"/>
    </source>
</evidence>
<reference evidence="5" key="1">
    <citation type="submission" date="2022-07" db="EMBL/GenBank/DDBJ databases">
        <authorList>
            <person name="Trinca V."/>
            <person name="Uliana J.V.C."/>
            <person name="Torres T.T."/>
            <person name="Ward R.J."/>
            <person name="Monesi N."/>
        </authorList>
    </citation>
    <scope>NUCLEOTIDE SEQUENCE</scope>
    <source>
        <strain evidence="5">HSMRA1968</strain>
        <tissue evidence="5">Whole embryos</tissue>
    </source>
</reference>
<dbReference type="InterPro" id="IPR056737">
    <property type="entry name" value="Beta-prop_ATRN-MKLN-like"/>
</dbReference>
<name>A0A9Q0RV42_9DIPT</name>
<evidence type="ECO:0000259" key="4">
    <source>
        <dbReference type="Pfam" id="PF24981"/>
    </source>
</evidence>
<dbReference type="OrthoDB" id="10052615at2759"/>
<accession>A0A9Q0RV42</accession>
<dbReference type="Gene3D" id="2.120.10.80">
    <property type="entry name" value="Kelch-type beta propeller"/>
    <property type="match status" value="3"/>
</dbReference>
<dbReference type="InterPro" id="IPR006594">
    <property type="entry name" value="LisH"/>
</dbReference>
<evidence type="ECO:0000313" key="6">
    <source>
        <dbReference type="Proteomes" id="UP001151699"/>
    </source>
</evidence>
<feature type="domain" description="Attractin/MKLN-like beta-propeller" evidence="4">
    <location>
        <begin position="199"/>
        <end position="422"/>
    </location>
</feature>
<dbReference type="GO" id="GO:0005737">
    <property type="term" value="C:cytoplasm"/>
    <property type="evidence" value="ECO:0007669"/>
    <property type="project" value="TreeGrafter"/>
</dbReference>
<dbReference type="Pfam" id="PF24981">
    <property type="entry name" value="Beta-prop_ATRN-LZTR1"/>
    <property type="match status" value="2"/>
</dbReference>
<dbReference type="PANTHER" id="PTHR15526">
    <property type="entry name" value="MUSKELIN"/>
    <property type="match status" value="1"/>
</dbReference>
<dbReference type="AlphaFoldDB" id="A0A9Q0RV42"/>
<dbReference type="PANTHER" id="PTHR15526:SF5">
    <property type="entry name" value="MUSKELIN"/>
    <property type="match status" value="1"/>
</dbReference>
<organism evidence="5 6">
    <name type="scientific">Pseudolycoriella hygida</name>
    <dbReference type="NCBI Taxonomy" id="35572"/>
    <lineage>
        <taxon>Eukaryota</taxon>
        <taxon>Metazoa</taxon>
        <taxon>Ecdysozoa</taxon>
        <taxon>Arthropoda</taxon>
        <taxon>Hexapoda</taxon>
        <taxon>Insecta</taxon>
        <taxon>Pterygota</taxon>
        <taxon>Neoptera</taxon>
        <taxon>Endopterygota</taxon>
        <taxon>Diptera</taxon>
        <taxon>Nematocera</taxon>
        <taxon>Sciaroidea</taxon>
        <taxon>Sciaridae</taxon>
        <taxon>Pseudolycoriella</taxon>
    </lineage>
</organism>
<feature type="domain" description="Muskelin N-terminal" evidence="3">
    <location>
        <begin position="110"/>
        <end position="152"/>
    </location>
</feature>
<dbReference type="EMBL" id="WJQU01002283">
    <property type="protein sequence ID" value="KAJ6633032.1"/>
    <property type="molecule type" value="Genomic_DNA"/>
</dbReference>
<dbReference type="Proteomes" id="UP001151699">
    <property type="component" value="Unassembled WGS sequence"/>
</dbReference>
<evidence type="ECO:0000259" key="3">
    <source>
        <dbReference type="Pfam" id="PF06588"/>
    </source>
</evidence>
<dbReference type="PROSITE" id="PS50896">
    <property type="entry name" value="LISH"/>
    <property type="match status" value="1"/>
</dbReference>
<dbReference type="SMART" id="SM00667">
    <property type="entry name" value="LisH"/>
    <property type="match status" value="1"/>
</dbReference>
<dbReference type="InterPro" id="IPR015915">
    <property type="entry name" value="Kelch-typ_b-propeller"/>
</dbReference>
<protein>
    <submittedName>
        <fullName evidence="5">Muskelin</fullName>
    </submittedName>
</protein>
<keyword evidence="1" id="KW-0880">Kelch repeat</keyword>
<keyword evidence="6" id="KW-1185">Reference proteome</keyword>
<dbReference type="InterPro" id="IPR010565">
    <property type="entry name" value="Muskelin_N"/>
</dbReference>
<feature type="domain" description="Attractin/MKLN-like beta-propeller" evidence="4">
    <location>
        <begin position="725"/>
        <end position="941"/>
    </location>
</feature>
<evidence type="ECO:0000256" key="2">
    <source>
        <dbReference type="ARBA" id="ARBA00022737"/>
    </source>
</evidence>
<proteinExistence type="predicted"/>
<gene>
    <name evidence="5" type="primary">Mkln1_3</name>
    <name evidence="5" type="ORF">Bhyg_15827</name>
</gene>
<sequence>MESDLDVVNSALKELLKKKKLYRLSIELSDHFTGDLTGICKYQAVRTLTGLSILMNISQIKEDDQFYESLGEFPSHDVRELYIDFVPYVFLFKAIRDFVRQSPELGIVILLKANDSYREKEVVRLCLKHFRQQGYHSAFKALQKQTNVTLESQLMSELHETLVENGNFAKTEEYVEQFASDGLIDCTKQPYKATWSVQDQLRNPGMKPDMRVGHQLVLDSNENRIYLFGGWDGFCDLSDLWYYDIKLNQWTLIHERAELNNGPCPRSCHKMIFDPAKSQIFTLGRYVDNVTRTNFNITSDFYLYNVRTNSWLLISKDTSQVGGPFPLLDHQMCIDVAENTIYVFGGRILTQRNIQDLSKDPQYSGLYSYHIDVNMWRQILVDCNHPSASNPDVYSIKSRATHSMLFHHRYRKLYVFAGQRNKEYTPEFISIDLDSRAITVMSSDCENMPQCGFTQRATIDCERDEIYVHTSLSKEKERKDINFNVLWMFSLKTNQWSCIYRRNHSKLQCLTKLDRSCTEPCPRFAHQLIYDVNSKIHFLFGGNPGNNSVSKLRLDDFWLLRLDNDSEQLKQFHKLPTLLFNNEPPQCASFSSTPMCSSPDLENSSSSSQSHHYNHCCSKICCFGKTSPPSSDSDECRLNNYEGLWDHKVKRCVLFNKIVKLLPDHMLQPKGNLSDFLMSELHETLVENGNFAKTEEYMIFDPAKSQIFTLGRYVDNVTRTNFNITSDFYLYNVRTNSWLLISKDTSQVGGPFPLLDHQMCIDVAENTIYVFGGRILTQRNIQDLSKDPHYSGLYSYHIDVNMWRQILVDCNHPSASNPDVYSIKSRATHSMLFHHRYRKLYVFAGQRNKEYTPEFISIDLDSRAITVMSSDCENMPQCGFTQRATIDCERDEIYVHTSLSKEKERKDINFNVLWMFSLKTNQWSCIYRHPDPQHSKSFNIINF</sequence>
<comment type="caution">
    <text evidence="5">The sequence shown here is derived from an EMBL/GenBank/DDBJ whole genome shotgun (WGS) entry which is preliminary data.</text>
</comment>
<dbReference type="InterPro" id="IPR052456">
    <property type="entry name" value="CTLH_complex_component"/>
</dbReference>
<keyword evidence="2" id="KW-0677">Repeat</keyword>